<dbReference type="Proteomes" id="UP000759131">
    <property type="component" value="Unassembled WGS sequence"/>
</dbReference>
<dbReference type="EMBL" id="CAJPIZ010003870">
    <property type="protein sequence ID" value="CAG2106917.1"/>
    <property type="molecule type" value="Genomic_DNA"/>
</dbReference>
<keyword evidence="2" id="KW-1185">Reference proteome</keyword>
<evidence type="ECO:0000313" key="2">
    <source>
        <dbReference type="Proteomes" id="UP000759131"/>
    </source>
</evidence>
<dbReference type="AlphaFoldDB" id="A0A7R9KNL3"/>
<sequence>MYLMKNSGIVAQNPKCNDVLCMSCENYFFAQQIPLRVFANKRSVNTRQTASPDDSYIISNLKL</sequence>
<accession>A0A7R9KNL3</accession>
<gene>
    <name evidence="1" type="ORF">OSB1V03_LOCUS6920</name>
</gene>
<dbReference type="EMBL" id="OC858445">
    <property type="protein sequence ID" value="CAD7626487.1"/>
    <property type="molecule type" value="Genomic_DNA"/>
</dbReference>
<organism evidence="1">
    <name type="scientific">Medioppia subpectinata</name>
    <dbReference type="NCBI Taxonomy" id="1979941"/>
    <lineage>
        <taxon>Eukaryota</taxon>
        <taxon>Metazoa</taxon>
        <taxon>Ecdysozoa</taxon>
        <taxon>Arthropoda</taxon>
        <taxon>Chelicerata</taxon>
        <taxon>Arachnida</taxon>
        <taxon>Acari</taxon>
        <taxon>Acariformes</taxon>
        <taxon>Sarcoptiformes</taxon>
        <taxon>Oribatida</taxon>
        <taxon>Brachypylina</taxon>
        <taxon>Oppioidea</taxon>
        <taxon>Oppiidae</taxon>
        <taxon>Medioppia</taxon>
    </lineage>
</organism>
<evidence type="ECO:0000313" key="1">
    <source>
        <dbReference type="EMBL" id="CAD7626487.1"/>
    </source>
</evidence>
<proteinExistence type="predicted"/>
<reference evidence="1" key="1">
    <citation type="submission" date="2020-11" db="EMBL/GenBank/DDBJ databases">
        <authorList>
            <person name="Tran Van P."/>
        </authorList>
    </citation>
    <scope>NUCLEOTIDE SEQUENCE</scope>
</reference>
<name>A0A7R9KNL3_9ACAR</name>
<protein>
    <submittedName>
        <fullName evidence="1">Uncharacterized protein</fullName>
    </submittedName>
</protein>